<accession>A0A1H4E7N3</accession>
<keyword evidence="3" id="KW-1133">Transmembrane helix</keyword>
<dbReference type="Proteomes" id="UP000198773">
    <property type="component" value="Unassembled WGS sequence"/>
</dbReference>
<keyword evidence="3" id="KW-0472">Membrane</keyword>
<dbReference type="SUPFAM" id="SSF54523">
    <property type="entry name" value="Pili subunits"/>
    <property type="match status" value="1"/>
</dbReference>
<dbReference type="InterPro" id="IPR045584">
    <property type="entry name" value="Pilin-like"/>
</dbReference>
<name>A0A1H4E7N3_ALKAM</name>
<dbReference type="AlphaFoldDB" id="A0A1H4E7N3"/>
<comment type="similarity">
    <text evidence="1">Belongs to the N-Me-Phe pilin family.</text>
</comment>
<feature type="transmembrane region" description="Helical" evidence="3">
    <location>
        <begin position="12"/>
        <end position="31"/>
    </location>
</feature>
<organism evidence="4 5">
    <name type="scientific">Alkalimonas amylolytica</name>
    <dbReference type="NCBI Taxonomy" id="152573"/>
    <lineage>
        <taxon>Bacteria</taxon>
        <taxon>Pseudomonadati</taxon>
        <taxon>Pseudomonadota</taxon>
        <taxon>Gammaproteobacteria</taxon>
        <taxon>Alkalimonas</taxon>
    </lineage>
</organism>
<dbReference type="STRING" id="152573.SAMN04488051_106241"/>
<reference evidence="4 5" key="1">
    <citation type="submission" date="2016-10" db="EMBL/GenBank/DDBJ databases">
        <authorList>
            <person name="de Groot N.N."/>
        </authorList>
    </citation>
    <scope>NUCLEOTIDE SEQUENCE [LARGE SCALE GENOMIC DNA]</scope>
    <source>
        <strain evidence="4 5">CGMCC 1.3430</strain>
    </source>
</reference>
<evidence type="ECO:0000313" key="5">
    <source>
        <dbReference type="Proteomes" id="UP000198773"/>
    </source>
</evidence>
<gene>
    <name evidence="4" type="ORF">SAMN04488051_106241</name>
</gene>
<dbReference type="InterPro" id="IPR012902">
    <property type="entry name" value="N_methyl_site"/>
</dbReference>
<dbReference type="EMBL" id="FNRM01000006">
    <property type="protein sequence ID" value="SEA80570.1"/>
    <property type="molecule type" value="Genomic_DNA"/>
</dbReference>
<evidence type="ECO:0000256" key="3">
    <source>
        <dbReference type="SAM" id="Phobius"/>
    </source>
</evidence>
<dbReference type="Gene3D" id="3.30.700.10">
    <property type="entry name" value="Glycoprotein, Type 4 Pilin"/>
    <property type="match status" value="1"/>
</dbReference>
<dbReference type="GO" id="GO:0043107">
    <property type="term" value="P:type IV pilus-dependent motility"/>
    <property type="evidence" value="ECO:0007669"/>
    <property type="project" value="TreeGrafter"/>
</dbReference>
<dbReference type="PANTHER" id="PTHR30093">
    <property type="entry name" value="GENERAL SECRETION PATHWAY PROTEIN G"/>
    <property type="match status" value="1"/>
</dbReference>
<sequence length="139" mass="14012">MKTMQKAQQGFTLIELMIVVAIIGILAAVALPQYRDYTQRGANGSCLSEARAYMGAAVGALADESMPIPDPYVANSCEAPATLALTRENYNNNDNINFTTPVRGNATVRQNVVCQAGTGACALAGAGGGGGAAGGGSGG</sequence>
<dbReference type="NCBIfam" id="TIGR02532">
    <property type="entry name" value="IV_pilin_GFxxxE"/>
    <property type="match status" value="1"/>
</dbReference>
<dbReference type="PANTHER" id="PTHR30093:SF34">
    <property type="entry name" value="PREPILIN PEPTIDASE-DEPENDENT PROTEIN D"/>
    <property type="match status" value="1"/>
</dbReference>
<keyword evidence="5" id="KW-1185">Reference proteome</keyword>
<dbReference type="Pfam" id="PF07963">
    <property type="entry name" value="N_methyl"/>
    <property type="match status" value="1"/>
</dbReference>
<dbReference type="RefSeq" id="WP_425426626.1">
    <property type="nucleotide sequence ID" value="NZ_FNRM01000006.1"/>
</dbReference>
<keyword evidence="3" id="KW-0812">Transmembrane</keyword>
<evidence type="ECO:0000313" key="4">
    <source>
        <dbReference type="EMBL" id="SEA80570.1"/>
    </source>
</evidence>
<keyword evidence="2" id="KW-0488">Methylation</keyword>
<dbReference type="PROSITE" id="PS00409">
    <property type="entry name" value="PROKAR_NTER_METHYL"/>
    <property type="match status" value="1"/>
</dbReference>
<evidence type="ECO:0000256" key="1">
    <source>
        <dbReference type="ARBA" id="ARBA00005233"/>
    </source>
</evidence>
<dbReference type="GO" id="GO:0044096">
    <property type="term" value="C:type IV pilus"/>
    <property type="evidence" value="ECO:0007669"/>
    <property type="project" value="TreeGrafter"/>
</dbReference>
<evidence type="ECO:0000256" key="2">
    <source>
        <dbReference type="ARBA" id="ARBA00022481"/>
    </source>
</evidence>
<protein>
    <submittedName>
        <fullName evidence="4">Type IV pilus assembly protein PilA</fullName>
    </submittedName>
</protein>
<proteinExistence type="inferred from homology"/>